<dbReference type="AlphaFoldDB" id="A0AAV6FL67"/>
<dbReference type="Proteomes" id="UP000823561">
    <property type="component" value="Chromosome 21"/>
</dbReference>
<proteinExistence type="predicted"/>
<comment type="caution">
    <text evidence="1">The sequence shown here is derived from an EMBL/GenBank/DDBJ whole genome shotgun (WGS) entry which is preliminary data.</text>
</comment>
<dbReference type="EMBL" id="JADWDJ010000021">
    <property type="protein sequence ID" value="KAG5263445.1"/>
    <property type="molecule type" value="Genomic_DNA"/>
</dbReference>
<keyword evidence="2" id="KW-1185">Reference proteome</keyword>
<reference evidence="1" key="1">
    <citation type="submission" date="2020-10" db="EMBL/GenBank/DDBJ databases">
        <title>Chromosome-scale genome assembly of the Allis shad, Alosa alosa.</title>
        <authorList>
            <person name="Margot Z."/>
            <person name="Christophe K."/>
            <person name="Cabau C."/>
            <person name="Louis A."/>
            <person name="Berthelot C."/>
            <person name="Parey E."/>
            <person name="Roest Crollius H."/>
            <person name="Montfort J."/>
            <person name="Robinson-Rechavi M."/>
            <person name="Bucao C."/>
            <person name="Bouchez O."/>
            <person name="Gislard M."/>
            <person name="Lluch J."/>
            <person name="Milhes M."/>
            <person name="Lampietro C."/>
            <person name="Lopez Roques C."/>
            <person name="Donnadieu C."/>
            <person name="Braasch I."/>
            <person name="Desvignes T."/>
            <person name="Postlethwait J."/>
            <person name="Bobe J."/>
            <person name="Guiguen Y."/>
        </authorList>
    </citation>
    <scope>NUCLEOTIDE SEQUENCE</scope>
    <source>
        <strain evidence="1">M-15738</strain>
        <tissue evidence="1">Blood</tissue>
    </source>
</reference>
<sequence length="82" mass="8883">MPLNLPLKIRTEGVPFRKTRLALPLRPGPVSAIAESSRIPLPPPCCQPVRNSRTRHLPASVQNVSRGGEEASLDILVSSKAH</sequence>
<gene>
    <name evidence="1" type="ORF">AALO_G00264910</name>
</gene>
<protein>
    <submittedName>
        <fullName evidence="1">Uncharacterized protein</fullName>
    </submittedName>
</protein>
<name>A0AAV6FL67_9TELE</name>
<evidence type="ECO:0000313" key="2">
    <source>
        <dbReference type="Proteomes" id="UP000823561"/>
    </source>
</evidence>
<organism evidence="1 2">
    <name type="scientific">Alosa alosa</name>
    <name type="common">allis shad</name>
    <dbReference type="NCBI Taxonomy" id="278164"/>
    <lineage>
        <taxon>Eukaryota</taxon>
        <taxon>Metazoa</taxon>
        <taxon>Chordata</taxon>
        <taxon>Craniata</taxon>
        <taxon>Vertebrata</taxon>
        <taxon>Euteleostomi</taxon>
        <taxon>Actinopterygii</taxon>
        <taxon>Neopterygii</taxon>
        <taxon>Teleostei</taxon>
        <taxon>Clupei</taxon>
        <taxon>Clupeiformes</taxon>
        <taxon>Clupeoidei</taxon>
        <taxon>Clupeidae</taxon>
        <taxon>Alosa</taxon>
    </lineage>
</organism>
<accession>A0AAV6FL67</accession>
<evidence type="ECO:0000313" key="1">
    <source>
        <dbReference type="EMBL" id="KAG5263445.1"/>
    </source>
</evidence>